<dbReference type="Proteomes" id="UP001597521">
    <property type="component" value="Unassembled WGS sequence"/>
</dbReference>
<protein>
    <submittedName>
        <fullName evidence="3">Type II toxin-antitoxin system RelE/ParE family toxin</fullName>
    </submittedName>
</protein>
<accession>A0ABW5QNH9</accession>
<dbReference type="InterPro" id="IPR051803">
    <property type="entry name" value="TA_system_RelE-like_toxin"/>
</dbReference>
<dbReference type="Gene3D" id="3.30.2310.20">
    <property type="entry name" value="RelE-like"/>
    <property type="match status" value="1"/>
</dbReference>
<comment type="similarity">
    <text evidence="1">Belongs to the RelE toxin family.</text>
</comment>
<organism evidence="3 4">
    <name type="scientific">Devosia albogilva</name>
    <dbReference type="NCBI Taxonomy" id="429726"/>
    <lineage>
        <taxon>Bacteria</taxon>
        <taxon>Pseudomonadati</taxon>
        <taxon>Pseudomonadota</taxon>
        <taxon>Alphaproteobacteria</taxon>
        <taxon>Hyphomicrobiales</taxon>
        <taxon>Devosiaceae</taxon>
        <taxon>Devosia</taxon>
    </lineage>
</organism>
<evidence type="ECO:0000313" key="4">
    <source>
        <dbReference type="Proteomes" id="UP001597521"/>
    </source>
</evidence>
<dbReference type="PANTHER" id="PTHR33755:SF8">
    <property type="entry name" value="TOXIN PARE2"/>
    <property type="match status" value="1"/>
</dbReference>
<evidence type="ECO:0000256" key="2">
    <source>
        <dbReference type="ARBA" id="ARBA00022649"/>
    </source>
</evidence>
<reference evidence="4" key="1">
    <citation type="journal article" date="2019" name="Int. J. Syst. Evol. Microbiol.">
        <title>The Global Catalogue of Microorganisms (GCM) 10K type strain sequencing project: providing services to taxonomists for standard genome sequencing and annotation.</title>
        <authorList>
            <consortium name="The Broad Institute Genomics Platform"/>
            <consortium name="The Broad Institute Genome Sequencing Center for Infectious Disease"/>
            <person name="Wu L."/>
            <person name="Ma J."/>
        </authorList>
    </citation>
    <scope>NUCLEOTIDE SEQUENCE [LARGE SCALE GENOMIC DNA]</scope>
    <source>
        <strain evidence="4">CCM 7427</strain>
    </source>
</reference>
<comment type="caution">
    <text evidence="3">The sequence shown here is derived from an EMBL/GenBank/DDBJ whole genome shotgun (WGS) entry which is preliminary data.</text>
</comment>
<keyword evidence="2" id="KW-1277">Toxin-antitoxin system</keyword>
<keyword evidence="4" id="KW-1185">Reference proteome</keyword>
<dbReference type="InterPro" id="IPR007712">
    <property type="entry name" value="RelE/ParE_toxin"/>
</dbReference>
<dbReference type="RefSeq" id="WP_386834795.1">
    <property type="nucleotide sequence ID" value="NZ_JBHUNP010000001.1"/>
</dbReference>
<name>A0ABW5QNH9_9HYPH</name>
<evidence type="ECO:0000256" key="1">
    <source>
        <dbReference type="ARBA" id="ARBA00006226"/>
    </source>
</evidence>
<dbReference type="EMBL" id="JBHUNP010000001">
    <property type="protein sequence ID" value="MFD2649289.1"/>
    <property type="molecule type" value="Genomic_DNA"/>
</dbReference>
<dbReference type="InterPro" id="IPR035093">
    <property type="entry name" value="RelE/ParE_toxin_dom_sf"/>
</dbReference>
<dbReference type="PANTHER" id="PTHR33755">
    <property type="entry name" value="TOXIN PARE1-RELATED"/>
    <property type="match status" value="1"/>
</dbReference>
<dbReference type="Pfam" id="PF05016">
    <property type="entry name" value="ParE_toxin"/>
    <property type="match status" value="1"/>
</dbReference>
<evidence type="ECO:0000313" key="3">
    <source>
        <dbReference type="EMBL" id="MFD2649289.1"/>
    </source>
</evidence>
<sequence>MTLRFTKTALRQIDAALSYIADRSPQGYDSVRKQLSISLALVQQQPNIGAPTNRPGTRRLALSRYPYVIFYRVIGEDVVITRVRHTARLPWPG</sequence>
<proteinExistence type="inferred from homology"/>
<gene>
    <name evidence="3" type="ORF">ACFSX5_15995</name>
</gene>